<dbReference type="Proteomes" id="UP000541444">
    <property type="component" value="Unassembled WGS sequence"/>
</dbReference>
<reference evidence="6 7" key="1">
    <citation type="journal article" date="2020" name="IScience">
        <title>Genome Sequencing of the Endangered Kingdonia uniflora (Circaeasteraceae, Ranunculales) Reveals Potential Mechanisms of Evolutionary Specialization.</title>
        <authorList>
            <person name="Sun Y."/>
            <person name="Deng T."/>
            <person name="Zhang A."/>
            <person name="Moore M.J."/>
            <person name="Landis J.B."/>
            <person name="Lin N."/>
            <person name="Zhang H."/>
            <person name="Zhang X."/>
            <person name="Huang J."/>
            <person name="Zhang X."/>
            <person name="Sun H."/>
            <person name="Wang H."/>
        </authorList>
    </citation>
    <scope>NUCLEOTIDE SEQUENCE [LARGE SCALE GENOMIC DNA]</scope>
    <source>
        <strain evidence="6">TB1705</strain>
        <tissue evidence="6">Leaf</tissue>
    </source>
</reference>
<evidence type="ECO:0000256" key="1">
    <source>
        <dbReference type="ARBA" id="ARBA00004123"/>
    </source>
</evidence>
<dbReference type="GO" id="GO:0005634">
    <property type="term" value="C:nucleus"/>
    <property type="evidence" value="ECO:0007669"/>
    <property type="project" value="UniProtKB-SubCell"/>
</dbReference>
<organism evidence="6 7">
    <name type="scientific">Kingdonia uniflora</name>
    <dbReference type="NCBI Taxonomy" id="39325"/>
    <lineage>
        <taxon>Eukaryota</taxon>
        <taxon>Viridiplantae</taxon>
        <taxon>Streptophyta</taxon>
        <taxon>Embryophyta</taxon>
        <taxon>Tracheophyta</taxon>
        <taxon>Spermatophyta</taxon>
        <taxon>Magnoliopsida</taxon>
        <taxon>Ranunculales</taxon>
        <taxon>Circaeasteraceae</taxon>
        <taxon>Kingdonia</taxon>
    </lineage>
</organism>
<comment type="caution">
    <text evidence="6">The sequence shown here is derived from an EMBL/GenBank/DDBJ whole genome shotgun (WGS) entry which is preliminary data.</text>
</comment>
<protein>
    <recommendedName>
        <fullName evidence="5">CCT domain-containing protein</fullName>
    </recommendedName>
</protein>
<evidence type="ECO:0000256" key="2">
    <source>
        <dbReference type="ARBA" id="ARBA00023242"/>
    </source>
</evidence>
<evidence type="ECO:0000313" key="7">
    <source>
        <dbReference type="Proteomes" id="UP000541444"/>
    </source>
</evidence>
<keyword evidence="7" id="KW-1185">Reference proteome</keyword>
<dbReference type="GO" id="GO:0003700">
    <property type="term" value="F:DNA-binding transcription factor activity"/>
    <property type="evidence" value="ECO:0007669"/>
    <property type="project" value="TreeGrafter"/>
</dbReference>
<dbReference type="AlphaFoldDB" id="A0A7J7LPA4"/>
<dbReference type="PANTHER" id="PTHR31319:SF110">
    <property type="entry name" value="CCT MOTIF FAMILY PROTEIN"/>
    <property type="match status" value="1"/>
</dbReference>
<evidence type="ECO:0000313" key="6">
    <source>
        <dbReference type="EMBL" id="KAF6144447.1"/>
    </source>
</evidence>
<dbReference type="PROSITE" id="PS51017">
    <property type="entry name" value="CCT"/>
    <property type="match status" value="1"/>
</dbReference>
<accession>A0A7J7LPA4</accession>
<dbReference type="InterPro" id="IPR045281">
    <property type="entry name" value="CONSTANS-like"/>
</dbReference>
<dbReference type="EMBL" id="JACGCM010002131">
    <property type="protein sequence ID" value="KAF6144447.1"/>
    <property type="molecule type" value="Genomic_DNA"/>
</dbReference>
<name>A0A7J7LPA4_9MAGN</name>
<feature type="compositionally biased region" description="Low complexity" evidence="4">
    <location>
        <begin position="59"/>
        <end position="76"/>
    </location>
</feature>
<evidence type="ECO:0000256" key="3">
    <source>
        <dbReference type="PROSITE-ProRule" id="PRU00357"/>
    </source>
</evidence>
<dbReference type="InterPro" id="IPR010402">
    <property type="entry name" value="CCT_domain"/>
</dbReference>
<sequence length="375" mass="41628">EDISSSISAQMFEFCDFELLIPETFGNSDVSSCSNCFEDNSSYTTNLSSSLPLDSGRYNSNTTSNTSINNNTNTNTNDNLSLLFDTQEENDNDISASINFMSSPTFQIPPLLTNSEDQQQYDLSSLQHQIPDHIINGFSTYSPDQVIPLNGTPLPPVYEDECLPSFSYNVNLDPSSPSCSFIDANVGQFFTGNLNTGFPGDGSCMFPGSLLMGSELQGQDLDFQGDNGGVYSPQSVQQGYSSSDMQLLNGSGNSTLTSEISNLEESTYKVGRLSVEERKEKIHRYMKKRNERNFSKKIKYACRKTLADSRPRVRGRFAKNDDFGEMTRANCSSHDEDDDEIVVKEENDMVDSSDIFAHISGVNSFKCSYPIQSWI</sequence>
<evidence type="ECO:0000259" key="5">
    <source>
        <dbReference type="PROSITE" id="PS51017"/>
    </source>
</evidence>
<feature type="domain" description="CCT" evidence="5">
    <location>
        <begin position="278"/>
        <end position="320"/>
    </location>
</feature>
<proteinExistence type="predicted"/>
<comment type="subcellular location">
    <subcellularLocation>
        <location evidence="1 3">Nucleus</location>
    </subcellularLocation>
</comment>
<evidence type="ECO:0000256" key="4">
    <source>
        <dbReference type="SAM" id="MobiDB-lite"/>
    </source>
</evidence>
<dbReference type="OrthoDB" id="153872at2759"/>
<dbReference type="PANTHER" id="PTHR31319">
    <property type="entry name" value="ZINC FINGER PROTEIN CONSTANS-LIKE 4"/>
    <property type="match status" value="1"/>
</dbReference>
<feature type="region of interest" description="Disordered" evidence="4">
    <location>
        <begin position="52"/>
        <end position="76"/>
    </location>
</feature>
<keyword evidence="2 3" id="KW-0539">Nucleus</keyword>
<dbReference type="GO" id="GO:0009909">
    <property type="term" value="P:regulation of flower development"/>
    <property type="evidence" value="ECO:0007669"/>
    <property type="project" value="InterPro"/>
</dbReference>
<gene>
    <name evidence="6" type="ORF">GIB67_024674</name>
</gene>
<feature type="non-terminal residue" evidence="6">
    <location>
        <position position="1"/>
    </location>
</feature>
<dbReference type="Pfam" id="PF06203">
    <property type="entry name" value="CCT"/>
    <property type="match status" value="1"/>
</dbReference>